<evidence type="ECO:0000313" key="2">
    <source>
        <dbReference type="Proteomes" id="UP001500724"/>
    </source>
</evidence>
<dbReference type="EMBL" id="BAAAGU010000015">
    <property type="protein sequence ID" value="GAA0642113.1"/>
    <property type="molecule type" value="Genomic_DNA"/>
</dbReference>
<accession>A0ABP3SIR0</accession>
<proteinExistence type="predicted"/>
<evidence type="ECO:0000313" key="1">
    <source>
        <dbReference type="EMBL" id="GAA0642113.1"/>
    </source>
</evidence>
<gene>
    <name evidence="1" type="ORF">GCM10009535_19290</name>
</gene>
<keyword evidence="2" id="KW-1185">Reference proteome</keyword>
<reference evidence="2" key="1">
    <citation type="journal article" date="2019" name="Int. J. Syst. Evol. Microbiol.">
        <title>The Global Catalogue of Microorganisms (GCM) 10K type strain sequencing project: providing services to taxonomists for standard genome sequencing and annotation.</title>
        <authorList>
            <consortium name="The Broad Institute Genomics Platform"/>
            <consortium name="The Broad Institute Genome Sequencing Center for Infectious Disease"/>
            <person name="Wu L."/>
            <person name="Ma J."/>
        </authorList>
    </citation>
    <scope>NUCLEOTIDE SEQUENCE [LARGE SCALE GENOMIC DNA]</scope>
    <source>
        <strain evidence="2">JCM 10367</strain>
    </source>
</reference>
<sequence>MTAFVLPLLATGAVFGLTYVFCIRPIRAGRGCHAPVTGEPKAASLEISALRKEVRRLRRQVEMRCDGPALDREAR</sequence>
<organism evidence="1 2">
    <name type="scientific">Streptomyces thermocarboxydovorans</name>
    <dbReference type="NCBI Taxonomy" id="59298"/>
    <lineage>
        <taxon>Bacteria</taxon>
        <taxon>Bacillati</taxon>
        <taxon>Actinomycetota</taxon>
        <taxon>Actinomycetes</taxon>
        <taxon>Kitasatosporales</taxon>
        <taxon>Streptomycetaceae</taxon>
        <taxon>Streptomyces</taxon>
    </lineage>
</organism>
<comment type="caution">
    <text evidence="1">The sequence shown here is derived from an EMBL/GenBank/DDBJ whole genome shotgun (WGS) entry which is preliminary data.</text>
</comment>
<dbReference type="Proteomes" id="UP001500724">
    <property type="component" value="Unassembled WGS sequence"/>
</dbReference>
<dbReference type="RefSeq" id="WP_285511788.1">
    <property type="nucleotide sequence ID" value="NZ_BAAAGU010000015.1"/>
</dbReference>
<name>A0ABP3SIR0_9ACTN</name>
<evidence type="ECO:0008006" key="3">
    <source>
        <dbReference type="Google" id="ProtNLM"/>
    </source>
</evidence>
<protein>
    <recommendedName>
        <fullName evidence="3">Phage shock protein B</fullName>
    </recommendedName>
</protein>